<organism evidence="1 2">
    <name type="scientific">Malus baccata</name>
    <name type="common">Siberian crab apple</name>
    <name type="synonym">Pyrus baccata</name>
    <dbReference type="NCBI Taxonomy" id="106549"/>
    <lineage>
        <taxon>Eukaryota</taxon>
        <taxon>Viridiplantae</taxon>
        <taxon>Streptophyta</taxon>
        <taxon>Embryophyta</taxon>
        <taxon>Tracheophyta</taxon>
        <taxon>Spermatophyta</taxon>
        <taxon>Magnoliopsida</taxon>
        <taxon>eudicotyledons</taxon>
        <taxon>Gunneridae</taxon>
        <taxon>Pentapetalae</taxon>
        <taxon>rosids</taxon>
        <taxon>fabids</taxon>
        <taxon>Rosales</taxon>
        <taxon>Rosaceae</taxon>
        <taxon>Amygdaloideae</taxon>
        <taxon>Maleae</taxon>
        <taxon>Malus</taxon>
    </lineage>
</organism>
<dbReference type="EMBL" id="VIEB01000478">
    <property type="protein sequence ID" value="TQD89448.1"/>
    <property type="molecule type" value="Genomic_DNA"/>
</dbReference>
<name>A0A540LSQ5_MALBA</name>
<gene>
    <name evidence="1" type="ORF">C1H46_024983</name>
</gene>
<dbReference type="Proteomes" id="UP000315295">
    <property type="component" value="Unassembled WGS sequence"/>
</dbReference>
<dbReference type="AlphaFoldDB" id="A0A540LSQ5"/>
<reference evidence="1 2" key="1">
    <citation type="journal article" date="2019" name="G3 (Bethesda)">
        <title>Sequencing of a Wild Apple (Malus baccata) Genome Unravels the Differences Between Cultivated and Wild Apple Species Regarding Disease Resistance and Cold Tolerance.</title>
        <authorList>
            <person name="Chen X."/>
        </authorList>
    </citation>
    <scope>NUCLEOTIDE SEQUENCE [LARGE SCALE GENOMIC DNA]</scope>
    <source>
        <strain evidence="2">cv. Shandingzi</strain>
        <tissue evidence="1">Leaves</tissue>
    </source>
</reference>
<evidence type="ECO:0000313" key="2">
    <source>
        <dbReference type="Proteomes" id="UP000315295"/>
    </source>
</evidence>
<keyword evidence="2" id="KW-1185">Reference proteome</keyword>
<proteinExistence type="predicted"/>
<comment type="caution">
    <text evidence="1">The sequence shown here is derived from an EMBL/GenBank/DDBJ whole genome shotgun (WGS) entry which is preliminary data.</text>
</comment>
<protein>
    <submittedName>
        <fullName evidence="1">Uncharacterized protein</fullName>
    </submittedName>
</protein>
<evidence type="ECO:0000313" key="1">
    <source>
        <dbReference type="EMBL" id="TQD89448.1"/>
    </source>
</evidence>
<sequence>MEGVSAAENRFTTAPLAGTGASEGYPITVHLKGGEAIHLPNPIVHLPHLHSIIAPTGCQLMNGFQFEKSLSHQGL</sequence>
<accession>A0A540LSQ5</accession>